<evidence type="ECO:0000313" key="3">
    <source>
        <dbReference type="EMBL" id="CAB4677990.1"/>
    </source>
</evidence>
<feature type="compositionally biased region" description="Basic residues" evidence="1">
    <location>
        <begin position="396"/>
        <end position="408"/>
    </location>
</feature>
<dbReference type="PROSITE" id="PS50234">
    <property type="entry name" value="VWFA"/>
    <property type="match status" value="1"/>
</dbReference>
<dbReference type="InterPro" id="IPR051266">
    <property type="entry name" value="CLCR"/>
</dbReference>
<feature type="domain" description="VWFA" evidence="2">
    <location>
        <begin position="40"/>
        <end position="222"/>
    </location>
</feature>
<evidence type="ECO:0000259" key="2">
    <source>
        <dbReference type="PROSITE" id="PS50234"/>
    </source>
</evidence>
<name>A0A6J6MUN0_9ZZZZ</name>
<dbReference type="PANTHER" id="PTHR10579">
    <property type="entry name" value="CALCIUM-ACTIVATED CHLORIDE CHANNEL REGULATOR"/>
    <property type="match status" value="1"/>
</dbReference>
<protein>
    <submittedName>
        <fullName evidence="3">Unannotated protein</fullName>
    </submittedName>
</protein>
<accession>A0A6J6MUN0</accession>
<dbReference type="EMBL" id="CAEZXM010000001">
    <property type="protein sequence ID" value="CAB4677990.1"/>
    <property type="molecule type" value="Genomic_DNA"/>
</dbReference>
<organism evidence="3">
    <name type="scientific">freshwater metagenome</name>
    <dbReference type="NCBI Taxonomy" id="449393"/>
    <lineage>
        <taxon>unclassified sequences</taxon>
        <taxon>metagenomes</taxon>
        <taxon>ecological metagenomes</taxon>
    </lineage>
</organism>
<feature type="region of interest" description="Disordered" evidence="1">
    <location>
        <begin position="385"/>
        <end position="423"/>
    </location>
</feature>
<dbReference type="SUPFAM" id="SSF53300">
    <property type="entry name" value="vWA-like"/>
    <property type="match status" value="1"/>
</dbReference>
<sequence>MIPSIKFDRTIVAVRVGEVVNVLVELTAPPAAPVGRAPLDVVVVLDRSGSMGGAPLAAVTAATAQLLRLAGADDRIGVVAFDDTVQLVLPLAHQEADSAGRVVRAIRSGGSTNLSGGWLKGLEMLATAQRPDALRRIVILTDGHANAGIVDHDELVPLISSGRKQGVTTSCIGFDDGYDEKLLAALADAGMGNDYWCAGSDQAAQVFSDEFQGLASVVAQNVSIEIAPTSAVAAAGVLNEFPITSMPGGGMQVALGDAFGGEVRRLVAAFHLCPASNDGPINVATLTIRWASTVGQIQLHTVTVPIVVTAGDPDDLDTAADPAVTEEVLVLEAARARRQARDAAERGDYDQASRLLASSADMLDLAGIRPFEVAELRTDAAALSQGQWSAAEAKKQFSRSRSTQRGRKSNYDDFTTPDPDQSS</sequence>
<dbReference type="Gene3D" id="3.40.50.410">
    <property type="entry name" value="von Willebrand factor, type A domain"/>
    <property type="match status" value="1"/>
</dbReference>
<dbReference type="Pfam" id="PF00092">
    <property type="entry name" value="VWA"/>
    <property type="match status" value="1"/>
</dbReference>
<reference evidence="3" key="1">
    <citation type="submission" date="2020-05" db="EMBL/GenBank/DDBJ databases">
        <authorList>
            <person name="Chiriac C."/>
            <person name="Salcher M."/>
            <person name="Ghai R."/>
            <person name="Kavagutti S V."/>
        </authorList>
    </citation>
    <scope>NUCLEOTIDE SEQUENCE</scope>
</reference>
<evidence type="ECO:0000256" key="1">
    <source>
        <dbReference type="SAM" id="MobiDB-lite"/>
    </source>
</evidence>
<gene>
    <name evidence="3" type="ORF">UFOPK2366_00007</name>
</gene>
<dbReference type="InterPro" id="IPR036465">
    <property type="entry name" value="vWFA_dom_sf"/>
</dbReference>
<dbReference type="PANTHER" id="PTHR10579:SF43">
    <property type="entry name" value="ZINC FINGER (C3HC4-TYPE RING FINGER) FAMILY PROTEIN"/>
    <property type="match status" value="1"/>
</dbReference>
<proteinExistence type="predicted"/>
<dbReference type="AlphaFoldDB" id="A0A6J6MUN0"/>
<dbReference type="InterPro" id="IPR002035">
    <property type="entry name" value="VWF_A"/>
</dbReference>
<dbReference type="SMART" id="SM00327">
    <property type="entry name" value="VWA"/>
    <property type="match status" value="1"/>
</dbReference>